<evidence type="ECO:0000259" key="5">
    <source>
        <dbReference type="Pfam" id="PF05843"/>
    </source>
</evidence>
<feature type="region of interest" description="Disordered" evidence="4">
    <location>
        <begin position="397"/>
        <end position="432"/>
    </location>
</feature>
<feature type="region of interest" description="Disordered" evidence="4">
    <location>
        <begin position="623"/>
        <end position="665"/>
    </location>
</feature>
<dbReference type="GO" id="GO:0005634">
    <property type="term" value="C:nucleus"/>
    <property type="evidence" value="ECO:0007669"/>
    <property type="project" value="UniProtKB-SubCell"/>
</dbReference>
<proteinExistence type="predicted"/>
<keyword evidence="2 3" id="KW-0539">Nucleus</keyword>
<evidence type="ECO:0000256" key="2">
    <source>
        <dbReference type="ARBA" id="ARBA00023242"/>
    </source>
</evidence>
<keyword evidence="7" id="KW-1185">Reference proteome</keyword>
<evidence type="ECO:0000256" key="3">
    <source>
        <dbReference type="RuleBase" id="RU369035"/>
    </source>
</evidence>
<feature type="region of interest" description="Disordered" evidence="4">
    <location>
        <begin position="699"/>
        <end position="745"/>
    </location>
</feature>
<dbReference type="InterPro" id="IPR008847">
    <property type="entry name" value="Suf"/>
</dbReference>
<protein>
    <recommendedName>
        <fullName evidence="3">mRNA 3'-end-processing protein RNA14</fullName>
    </recommendedName>
</protein>
<feature type="compositionally biased region" description="Low complexity" evidence="4">
    <location>
        <begin position="701"/>
        <end position="710"/>
    </location>
</feature>
<dbReference type="Gene3D" id="1.25.40.1040">
    <property type="match status" value="1"/>
</dbReference>
<dbReference type="AlphaFoldDB" id="A0AAD7J1V1"/>
<evidence type="ECO:0000313" key="7">
    <source>
        <dbReference type="Proteomes" id="UP001215598"/>
    </source>
</evidence>
<dbReference type="GO" id="GO:0180010">
    <property type="term" value="P:co-transcriptional mRNA 3'-end processing, cleavage and polyadenylation pathway"/>
    <property type="evidence" value="ECO:0007669"/>
    <property type="project" value="UniProtKB-UniRule"/>
</dbReference>
<dbReference type="PANTHER" id="PTHR19980">
    <property type="entry name" value="RNA CLEAVAGE STIMULATION FACTOR"/>
    <property type="match status" value="1"/>
</dbReference>
<feature type="compositionally biased region" description="Pro residues" evidence="4">
    <location>
        <begin position="711"/>
        <end position="727"/>
    </location>
</feature>
<keyword evidence="3" id="KW-0963">Cytoplasm</keyword>
<feature type="compositionally biased region" description="Basic and acidic residues" evidence="4">
    <location>
        <begin position="644"/>
        <end position="661"/>
    </location>
</feature>
<reference evidence="6" key="1">
    <citation type="submission" date="2023-03" db="EMBL/GenBank/DDBJ databases">
        <title>Massive genome expansion in bonnet fungi (Mycena s.s.) driven by repeated elements and novel gene families across ecological guilds.</title>
        <authorList>
            <consortium name="Lawrence Berkeley National Laboratory"/>
            <person name="Harder C.B."/>
            <person name="Miyauchi S."/>
            <person name="Viragh M."/>
            <person name="Kuo A."/>
            <person name="Thoen E."/>
            <person name="Andreopoulos B."/>
            <person name="Lu D."/>
            <person name="Skrede I."/>
            <person name="Drula E."/>
            <person name="Henrissat B."/>
            <person name="Morin E."/>
            <person name="Kohler A."/>
            <person name="Barry K."/>
            <person name="LaButti K."/>
            <person name="Morin E."/>
            <person name="Salamov A."/>
            <person name="Lipzen A."/>
            <person name="Mereny Z."/>
            <person name="Hegedus B."/>
            <person name="Baldrian P."/>
            <person name="Stursova M."/>
            <person name="Weitz H."/>
            <person name="Taylor A."/>
            <person name="Grigoriev I.V."/>
            <person name="Nagy L.G."/>
            <person name="Martin F."/>
            <person name="Kauserud H."/>
        </authorList>
    </citation>
    <scope>NUCLEOTIDE SEQUENCE</scope>
    <source>
        <strain evidence="6">CBHHK182m</strain>
    </source>
</reference>
<dbReference type="PANTHER" id="PTHR19980:SF0">
    <property type="entry name" value="CLEAVAGE STIMULATION FACTOR SUBUNIT 3"/>
    <property type="match status" value="1"/>
</dbReference>
<comment type="caution">
    <text evidence="6">The sequence shown here is derived from an EMBL/GenBank/DDBJ whole genome shotgun (WGS) entry which is preliminary data.</text>
</comment>
<dbReference type="InterPro" id="IPR045243">
    <property type="entry name" value="Rna14-like"/>
</dbReference>
<evidence type="ECO:0000256" key="1">
    <source>
        <dbReference type="ARBA" id="ARBA00022737"/>
    </source>
</evidence>
<dbReference type="SMART" id="SM00386">
    <property type="entry name" value="HAT"/>
    <property type="match status" value="7"/>
</dbReference>
<comment type="function">
    <text evidence="3">Component of the cleavage factor IA (CFIA) complex, which is involved in the endonucleolytic cleavage during polyadenylation-dependent pre-mRNA 3'-end formation.</text>
</comment>
<keyword evidence="1" id="KW-0677">Repeat</keyword>
<accession>A0AAD7J1V1</accession>
<feature type="region of interest" description="Disordered" evidence="4">
    <location>
        <begin position="1"/>
        <end position="24"/>
    </location>
</feature>
<organism evidence="6 7">
    <name type="scientific">Mycena metata</name>
    <dbReference type="NCBI Taxonomy" id="1033252"/>
    <lineage>
        <taxon>Eukaryota</taxon>
        <taxon>Fungi</taxon>
        <taxon>Dikarya</taxon>
        <taxon>Basidiomycota</taxon>
        <taxon>Agaricomycotina</taxon>
        <taxon>Agaricomycetes</taxon>
        <taxon>Agaricomycetidae</taxon>
        <taxon>Agaricales</taxon>
        <taxon>Marasmiineae</taxon>
        <taxon>Mycenaceae</taxon>
        <taxon>Mycena</taxon>
    </lineage>
</organism>
<dbReference type="Pfam" id="PF05843">
    <property type="entry name" value="Suf"/>
    <property type="match status" value="1"/>
</dbReference>
<dbReference type="SUPFAM" id="SSF48452">
    <property type="entry name" value="TPR-like"/>
    <property type="match status" value="2"/>
</dbReference>
<gene>
    <name evidence="6" type="ORF">B0H16DRAFT_1541350</name>
</gene>
<dbReference type="Proteomes" id="UP001215598">
    <property type="component" value="Unassembled WGS sequence"/>
</dbReference>
<feature type="domain" description="Suppressor of forked" evidence="5">
    <location>
        <begin position="33"/>
        <end position="604"/>
    </location>
</feature>
<dbReference type="EMBL" id="JARKIB010000050">
    <property type="protein sequence ID" value="KAJ7755187.1"/>
    <property type="molecule type" value="Genomic_DNA"/>
</dbReference>
<dbReference type="GO" id="GO:0005737">
    <property type="term" value="C:cytoplasm"/>
    <property type="evidence" value="ECO:0007669"/>
    <property type="project" value="UniProtKB-SubCell"/>
</dbReference>
<comment type="subcellular location">
    <subcellularLocation>
        <location evidence="3">Nucleus</location>
    </subcellularLocation>
    <subcellularLocation>
        <location evidence="3">Cytoplasm</location>
    </subcellularLocation>
    <text evidence="3">Nucleus and/or cytoplasm.</text>
</comment>
<keyword evidence="3" id="KW-0507">mRNA processing</keyword>
<evidence type="ECO:0000313" key="6">
    <source>
        <dbReference type="EMBL" id="KAJ7755187.1"/>
    </source>
</evidence>
<evidence type="ECO:0000256" key="4">
    <source>
        <dbReference type="SAM" id="MobiDB-lite"/>
    </source>
</evidence>
<feature type="compositionally biased region" description="Low complexity" evidence="4">
    <location>
        <begin position="728"/>
        <end position="737"/>
    </location>
</feature>
<dbReference type="InterPro" id="IPR011990">
    <property type="entry name" value="TPR-like_helical_dom_sf"/>
</dbReference>
<dbReference type="InterPro" id="IPR003107">
    <property type="entry name" value="HAT"/>
</dbReference>
<name>A0AAD7J1V1_9AGAR</name>
<dbReference type="GO" id="GO:0003729">
    <property type="term" value="F:mRNA binding"/>
    <property type="evidence" value="ECO:0007669"/>
    <property type="project" value="TreeGrafter"/>
</dbReference>
<sequence>MSAENLPDSNLIPDEVPGIGTDAPIDTASDFETLMGRLKENPHDPETWKRLIDVAESSGDIPRVREAYDALLKQYPNTASAQTAYLRHFADNNATRSDAEELLNKFLRASPSVDLWNFYLTYVRRINSPTQPVSRENVRKAYEFALKNIGHDRDSGAMWADYIQFLNAGEGSSAWDASQKMEALRKTYHRCVQIPLENVESLWSQYEAFEMGLNKITAKKFMSDLSPAHMQARTVLRQLTIHLNGLGMNNQTGIFLPAPATFSGQERQLIARWKAYLKWEEGNPLAIEEKDNALLISRIQMVYRKAVIRMRYYPEIWFMAYSWTTSVGRKDEGLAILKAGLDANPDSFALTYAYAELLEKSQLTKDHRDFTEIHSVYERFFGVLRVELARLTAAASEPTVEAPNGDATDPEAAPADPPTEEELAERKKNQEELPELKKQYSNAWINYMRFARRAQGHKACRDVFGKARKDEYIGWEVYEAAAMTEYRCNLEDGRLVAARIFETGMKKYSSDATYVLSHLGFLLTVNDENNARALFERVIGTFTPQEAKPIWERWSRSQYQYDDLEAVLELERRMAEVYPNDAPIKRFAQRHTYHSIDAIADHDLGFAKTRKLATVSNSVADNAIGSTNGNGPTAAAQSFPPNPNKHDRDRDRPPPPKEDKPPQLPPILFHFVSQLPPRETFDGPVFNIDNLMDKLRTAVIPSSSSGARSRSPPPPPRSRSGRPPPDYGPYQGPGSQPTRGGGRRY</sequence>